<proteinExistence type="predicted"/>
<feature type="transmembrane region" description="Helical" evidence="1">
    <location>
        <begin position="73"/>
        <end position="99"/>
    </location>
</feature>
<accession>A0ABS9HR29</accession>
<feature type="transmembrane region" description="Helical" evidence="1">
    <location>
        <begin position="105"/>
        <end position="127"/>
    </location>
</feature>
<dbReference type="EMBL" id="JAKJPO010000001">
    <property type="protein sequence ID" value="MCF7220684.1"/>
    <property type="molecule type" value="Genomic_DNA"/>
</dbReference>
<evidence type="ECO:0008006" key="4">
    <source>
        <dbReference type="Google" id="ProtNLM"/>
    </source>
</evidence>
<keyword evidence="1" id="KW-0472">Membrane</keyword>
<reference evidence="2" key="2">
    <citation type="submission" date="2022-01" db="EMBL/GenBank/DDBJ databases">
        <authorList>
            <person name="Zhou L.Y."/>
        </authorList>
    </citation>
    <scope>NUCLEOTIDE SEQUENCE</scope>
    <source>
        <strain evidence="2">TLK-CK17</strain>
    </source>
</reference>
<keyword evidence="1" id="KW-1133">Transmembrane helix</keyword>
<evidence type="ECO:0000256" key="1">
    <source>
        <dbReference type="SAM" id="Phobius"/>
    </source>
</evidence>
<evidence type="ECO:0000313" key="3">
    <source>
        <dbReference type="Proteomes" id="UP001430796"/>
    </source>
</evidence>
<keyword evidence="1" id="KW-0812">Transmembrane</keyword>
<keyword evidence="3" id="KW-1185">Reference proteome</keyword>
<sequence length="177" mass="18634">MALSHAFPGEIHATQVAAVFDDDATALTAARRLQLGLRLGPGQVRVIHPREPVPRRKLESGTPAVRRTFVRALLTMGIGGALAGAALFVLLHLTGVAMIVSSTMISLLALTFFGAVAGLLIGGLVGLRPDHDAYVRTVLREIRHGRAAVIVHARNSGERDRADAMLTAAGGHTVTTL</sequence>
<name>A0ABS9HR29_9GAMM</name>
<comment type="caution">
    <text evidence="2">The sequence shown here is derived from an EMBL/GenBank/DDBJ whole genome shotgun (WGS) entry which is preliminary data.</text>
</comment>
<organism evidence="2 3">
    <name type="scientific">Marilutibacter chinensis</name>
    <dbReference type="NCBI Taxonomy" id="2912247"/>
    <lineage>
        <taxon>Bacteria</taxon>
        <taxon>Pseudomonadati</taxon>
        <taxon>Pseudomonadota</taxon>
        <taxon>Gammaproteobacteria</taxon>
        <taxon>Lysobacterales</taxon>
        <taxon>Lysobacteraceae</taxon>
        <taxon>Marilutibacter</taxon>
    </lineage>
</organism>
<reference evidence="2" key="1">
    <citation type="submission" date="2022-01" db="EMBL/GenBank/DDBJ databases">
        <title>Lysobacter chinensis sp. nov., a bacterium isolated from cow dung compost.</title>
        <authorList>
            <person name="Liu Y."/>
        </authorList>
    </citation>
    <scope>NUCLEOTIDE SEQUENCE</scope>
    <source>
        <strain evidence="2">TLK-CK17</strain>
    </source>
</reference>
<dbReference type="RefSeq" id="WP_237053037.1">
    <property type="nucleotide sequence ID" value="NZ_JAKJPO010000001.1"/>
</dbReference>
<gene>
    <name evidence="2" type="ORF">L3V18_02610</name>
</gene>
<dbReference type="Proteomes" id="UP001430796">
    <property type="component" value="Unassembled WGS sequence"/>
</dbReference>
<evidence type="ECO:0000313" key="2">
    <source>
        <dbReference type="EMBL" id="MCF7220684.1"/>
    </source>
</evidence>
<protein>
    <recommendedName>
        <fullName evidence="4">Riboflavin biosynthesis protein RibA</fullName>
    </recommendedName>
</protein>